<evidence type="ECO:0000259" key="11">
    <source>
        <dbReference type="Pfam" id="PF00768"/>
    </source>
</evidence>
<dbReference type="SUPFAM" id="SSF56601">
    <property type="entry name" value="beta-lactamase/transpeptidase-like"/>
    <property type="match status" value="1"/>
</dbReference>
<evidence type="ECO:0000313" key="12">
    <source>
        <dbReference type="EMBL" id="MBC8538400.1"/>
    </source>
</evidence>
<dbReference type="Gene3D" id="3.40.710.10">
    <property type="entry name" value="DD-peptidase/beta-lactamase superfamily"/>
    <property type="match status" value="1"/>
</dbReference>
<comment type="similarity">
    <text evidence="1 7">Belongs to the peptidase S11 family.</text>
</comment>
<keyword evidence="12" id="KW-0645">Protease</keyword>
<evidence type="ECO:0000256" key="7">
    <source>
        <dbReference type="RuleBase" id="RU004016"/>
    </source>
</evidence>
<dbReference type="InterPro" id="IPR018044">
    <property type="entry name" value="Peptidase_S11"/>
</dbReference>
<dbReference type="InterPro" id="IPR012338">
    <property type="entry name" value="Beta-lactam/transpept-like"/>
</dbReference>
<dbReference type="Proteomes" id="UP000617951">
    <property type="component" value="Unassembled WGS sequence"/>
</dbReference>
<dbReference type="PANTHER" id="PTHR21581:SF6">
    <property type="entry name" value="TRAFFICKING PROTEIN PARTICLE COMPLEX SUBUNIT 12"/>
    <property type="match status" value="1"/>
</dbReference>
<dbReference type="RefSeq" id="WP_249280167.1">
    <property type="nucleotide sequence ID" value="NZ_JACRSS010000002.1"/>
</dbReference>
<evidence type="ECO:0000256" key="1">
    <source>
        <dbReference type="ARBA" id="ARBA00007164"/>
    </source>
</evidence>
<evidence type="ECO:0000256" key="9">
    <source>
        <dbReference type="SAM" id="Phobius"/>
    </source>
</evidence>
<keyword evidence="4" id="KW-0133">Cell shape</keyword>
<accession>A0A926HWU7</accession>
<keyword evidence="12" id="KW-0121">Carboxypeptidase</keyword>
<dbReference type="PANTHER" id="PTHR21581">
    <property type="entry name" value="D-ALANYL-D-ALANINE CARBOXYPEPTIDASE"/>
    <property type="match status" value="1"/>
</dbReference>
<evidence type="ECO:0000256" key="8">
    <source>
        <dbReference type="SAM" id="MobiDB-lite"/>
    </source>
</evidence>
<dbReference type="GO" id="GO:0071555">
    <property type="term" value="P:cell wall organization"/>
    <property type="evidence" value="ECO:0007669"/>
    <property type="project" value="UniProtKB-KW"/>
</dbReference>
<dbReference type="EMBL" id="JACRSS010000002">
    <property type="protein sequence ID" value="MBC8538400.1"/>
    <property type="molecule type" value="Genomic_DNA"/>
</dbReference>
<evidence type="ECO:0000256" key="2">
    <source>
        <dbReference type="ARBA" id="ARBA00022729"/>
    </source>
</evidence>
<evidence type="ECO:0000256" key="10">
    <source>
        <dbReference type="SAM" id="SignalP"/>
    </source>
</evidence>
<feature type="chain" id="PRO_5036811913" evidence="10">
    <location>
        <begin position="31"/>
        <end position="448"/>
    </location>
</feature>
<dbReference type="GO" id="GO:0009252">
    <property type="term" value="P:peptidoglycan biosynthetic process"/>
    <property type="evidence" value="ECO:0007669"/>
    <property type="project" value="UniProtKB-KW"/>
</dbReference>
<protein>
    <submittedName>
        <fullName evidence="12">D-alanyl-D-alanine carboxypeptidase</fullName>
    </submittedName>
</protein>
<dbReference type="GO" id="GO:0008360">
    <property type="term" value="P:regulation of cell shape"/>
    <property type="evidence" value="ECO:0007669"/>
    <property type="project" value="UniProtKB-KW"/>
</dbReference>
<keyword evidence="9" id="KW-0472">Membrane</keyword>
<evidence type="ECO:0000256" key="4">
    <source>
        <dbReference type="ARBA" id="ARBA00022960"/>
    </source>
</evidence>
<keyword evidence="3" id="KW-0378">Hydrolase</keyword>
<evidence type="ECO:0000256" key="5">
    <source>
        <dbReference type="ARBA" id="ARBA00022984"/>
    </source>
</evidence>
<evidence type="ECO:0000313" key="13">
    <source>
        <dbReference type="Proteomes" id="UP000617951"/>
    </source>
</evidence>
<proteinExistence type="inferred from homology"/>
<dbReference type="Pfam" id="PF00768">
    <property type="entry name" value="Peptidase_S11"/>
    <property type="match status" value="1"/>
</dbReference>
<keyword evidence="2 10" id="KW-0732">Signal</keyword>
<evidence type="ECO:0000256" key="3">
    <source>
        <dbReference type="ARBA" id="ARBA00022801"/>
    </source>
</evidence>
<feature type="domain" description="Peptidase S11 D-alanyl-D-alanine carboxypeptidase A N-terminal" evidence="11">
    <location>
        <begin position="48"/>
        <end position="233"/>
    </location>
</feature>
<feature type="transmembrane region" description="Helical" evidence="9">
    <location>
        <begin position="420"/>
        <end position="443"/>
    </location>
</feature>
<comment type="caution">
    <text evidence="12">The sequence shown here is derived from an EMBL/GenBank/DDBJ whole genome shotgun (WGS) entry which is preliminary data.</text>
</comment>
<dbReference type="AlphaFoldDB" id="A0A926HWU7"/>
<reference evidence="12" key="1">
    <citation type="submission" date="2020-08" db="EMBL/GenBank/DDBJ databases">
        <title>Genome public.</title>
        <authorList>
            <person name="Liu C."/>
            <person name="Sun Q."/>
        </authorList>
    </citation>
    <scope>NUCLEOTIDE SEQUENCE</scope>
    <source>
        <strain evidence="12">NSJ-63</strain>
    </source>
</reference>
<keyword evidence="13" id="KW-1185">Reference proteome</keyword>
<keyword evidence="9" id="KW-1133">Transmembrane helix</keyword>
<dbReference type="GO" id="GO:0006508">
    <property type="term" value="P:proteolysis"/>
    <property type="evidence" value="ECO:0007669"/>
    <property type="project" value="InterPro"/>
</dbReference>
<dbReference type="InterPro" id="IPR001967">
    <property type="entry name" value="Peptidase_S11_N"/>
</dbReference>
<dbReference type="GO" id="GO:0009002">
    <property type="term" value="F:serine-type D-Ala-D-Ala carboxypeptidase activity"/>
    <property type="evidence" value="ECO:0007669"/>
    <property type="project" value="InterPro"/>
</dbReference>
<keyword evidence="6" id="KW-0961">Cell wall biogenesis/degradation</keyword>
<feature type="region of interest" description="Disordered" evidence="8">
    <location>
        <begin position="387"/>
        <end position="415"/>
    </location>
</feature>
<dbReference type="PRINTS" id="PR00725">
    <property type="entry name" value="DADACBPTASE1"/>
</dbReference>
<keyword evidence="9" id="KW-0812">Transmembrane</keyword>
<evidence type="ECO:0000256" key="6">
    <source>
        <dbReference type="ARBA" id="ARBA00023316"/>
    </source>
</evidence>
<gene>
    <name evidence="12" type="ORF">H8693_05565</name>
</gene>
<keyword evidence="5" id="KW-0573">Peptidoglycan synthesis</keyword>
<name>A0A926HWU7_9FIRM</name>
<sequence length="448" mass="46938">MKRGARGWGKIWTALIAAAALLGTTLSASAATLHILGTAPDSKNLQEDCEILLISDNKTGAVLTEKNAGEKTTLIGGTVRWMVALTAVDHLELSEEVTLEAADLEPFQGNRKIGLRAGQTLTVRDLLAAMMVDCAQDAAVALANKAAQKAGADDFVALMNEKAAELGMKDTTFKNATGALDSGQVTTANDQLLLARALYANEDLSEILSLSSYTMESDNRNLPSSIRNFLTIMDPQEDDYNSLIQAASRGSGSETTYIAARAKNDQNDLTILFWAGSTSVSASYSLLEDFCSQYMGIQMLDVSGQVEELAAGVTATVSGKEVSGWTPIVKSITAAAYPGFELDTAQLRLTADAESVKEENGTATMTARLTYGETEIGSVVLQAVSQEASAQTSPAAPPQSPAESQPASETEQGSGGNGGAGWILITLAAAVVAGAVIVLGKFLQKKIK</sequence>
<feature type="signal peptide" evidence="10">
    <location>
        <begin position="1"/>
        <end position="30"/>
    </location>
</feature>
<organism evidence="12 13">
    <name type="scientific">Guopingia tenuis</name>
    <dbReference type="NCBI Taxonomy" id="2763656"/>
    <lineage>
        <taxon>Bacteria</taxon>
        <taxon>Bacillati</taxon>
        <taxon>Bacillota</taxon>
        <taxon>Clostridia</taxon>
        <taxon>Christensenellales</taxon>
        <taxon>Christensenellaceae</taxon>
        <taxon>Guopingia</taxon>
    </lineage>
</organism>